<sequence>MTASACRHLAGLTTARTNPAGITRELERAAHLSAEISSLEQQAIDAIAREQRRILLAPWVLLHASPSGQQALSDGSLAVAEDVRRRLADGDSWSSKRMRRRSDQLWQVITRGATTATPRSWFGHVTLVAVDDHGSDAPLRLSVTGEFASEWIENVHTERRELVEHTHDRVDGDTYVAFTPLHRSEGEHVTVWAIDPRSPDQVTPLQVRHTPLLTALHASLRQGARPLHQLEADVLPARCTAHQRQVLRSFVAHLAELGVLQLSHPPRRRHTGWQELRPASPHTAATDADLPPSVVTGNHDGAGFLDVYRRAAGAIPLTDCVDLQRSINQARRLYALIEADGAATDDPLLGLVEASPRPVLDVFAEWLGAMKSSDETDTRTDWNVSWPRAHTPGSGYRRLLDRLATCPDRAAPFDIPSDLFDALGAPQQALAWPLDCLVRPLASRVGAVLESVAPAGVLDARFVGALQRLHHRMPHVAAYRTFLEGIERYTKTPLVEILVPPLSDIAANAVRRPLYTRMWTGDPDLHMYCEPTEPAPEFVPLKSLTVRHNGNGIVVEADGRPIRPVYHATRMPPPPWDTLVRLLLHGSPQRTCWDPRIKHTLGALPERTFAPRITVGGTLVLAAAQWRVRPEQLWDPAASDLEKARMLRRLRDTLDLPRWVLLARKPGEDSQPCDLGSLRAVRLLEHNAAETDTAVGMVLEEMVPAPDEFPVTDPADISDDRVAAEMMLRLPCDESPQAMAARLAADRPDAPRERCRPPCRHDGGADADAHCDSRRGGETDGDSPGQPRAYGGSRDRVR</sequence>
<evidence type="ECO:0000259" key="3">
    <source>
        <dbReference type="Pfam" id="PF04738"/>
    </source>
</evidence>
<keyword evidence="5" id="KW-1185">Reference proteome</keyword>
<keyword evidence="1" id="KW-0175">Coiled coil</keyword>
<accession>A0ABU2TDF0</accession>
<evidence type="ECO:0000313" key="5">
    <source>
        <dbReference type="Proteomes" id="UP001180551"/>
    </source>
</evidence>
<comment type="caution">
    <text evidence="4">The sequence shown here is derived from an EMBL/GenBank/DDBJ whole genome shotgun (WGS) entry which is preliminary data.</text>
</comment>
<protein>
    <submittedName>
        <fullName evidence="4">Lantibiotic dehydratase</fullName>
    </submittedName>
</protein>
<dbReference type="InterPro" id="IPR006827">
    <property type="entry name" value="Lant_deHydtase_N"/>
</dbReference>
<reference evidence="4" key="1">
    <citation type="submission" date="2024-05" db="EMBL/GenBank/DDBJ databases">
        <title>30 novel species of actinomycetes from the DSMZ collection.</title>
        <authorList>
            <person name="Nouioui I."/>
        </authorList>
    </citation>
    <scope>NUCLEOTIDE SEQUENCE</scope>
    <source>
        <strain evidence="4">DSM 41527</strain>
    </source>
</reference>
<evidence type="ECO:0000256" key="2">
    <source>
        <dbReference type="SAM" id="MobiDB-lite"/>
    </source>
</evidence>
<dbReference type="Proteomes" id="UP001180551">
    <property type="component" value="Unassembled WGS sequence"/>
</dbReference>
<organism evidence="4 5">
    <name type="scientific">Streptomyces mooreae</name>
    <dbReference type="NCBI Taxonomy" id="3075523"/>
    <lineage>
        <taxon>Bacteria</taxon>
        <taxon>Bacillati</taxon>
        <taxon>Actinomycetota</taxon>
        <taxon>Actinomycetes</taxon>
        <taxon>Kitasatosporales</taxon>
        <taxon>Streptomycetaceae</taxon>
        <taxon>Streptomyces</taxon>
    </lineage>
</organism>
<dbReference type="Pfam" id="PF04738">
    <property type="entry name" value="Lant_dehydr_N"/>
    <property type="match status" value="1"/>
</dbReference>
<feature type="domain" description="Lantibiotic dehydratase N-terminal" evidence="3">
    <location>
        <begin position="453"/>
        <end position="665"/>
    </location>
</feature>
<feature type="region of interest" description="Disordered" evidence="2">
    <location>
        <begin position="740"/>
        <end position="798"/>
    </location>
</feature>
<evidence type="ECO:0000256" key="1">
    <source>
        <dbReference type="SAM" id="Coils"/>
    </source>
</evidence>
<dbReference type="EMBL" id="JAVRFE010000037">
    <property type="protein sequence ID" value="MDT0458976.1"/>
    <property type="molecule type" value="Genomic_DNA"/>
</dbReference>
<proteinExistence type="predicted"/>
<name>A0ABU2TDF0_9ACTN</name>
<feature type="coiled-coil region" evidence="1">
    <location>
        <begin position="22"/>
        <end position="49"/>
    </location>
</feature>
<dbReference type="RefSeq" id="WP_311626035.1">
    <property type="nucleotide sequence ID" value="NZ_JAVRFE010000037.1"/>
</dbReference>
<gene>
    <name evidence="4" type="ORF">RM550_25215</name>
</gene>
<feature type="compositionally biased region" description="Basic and acidic residues" evidence="2">
    <location>
        <begin position="744"/>
        <end position="778"/>
    </location>
</feature>
<evidence type="ECO:0000313" key="4">
    <source>
        <dbReference type="EMBL" id="MDT0458976.1"/>
    </source>
</evidence>